<dbReference type="Proteomes" id="UP001138802">
    <property type="component" value="Unassembled WGS sequence"/>
</dbReference>
<protein>
    <recommendedName>
        <fullName evidence="2">DUF306 domain-containing protein</fullName>
    </recommendedName>
</protein>
<proteinExistence type="predicted"/>
<dbReference type="PANTHER" id="PTHR35535:SF2">
    <property type="entry name" value="DUF306 DOMAIN-CONTAINING PROTEIN"/>
    <property type="match status" value="1"/>
</dbReference>
<feature type="signal peptide" evidence="1">
    <location>
        <begin position="1"/>
        <end position="26"/>
    </location>
</feature>
<feature type="chain" id="PRO_5040781963" description="DUF306 domain-containing protein" evidence="1">
    <location>
        <begin position="27"/>
        <end position="291"/>
    </location>
</feature>
<gene>
    <name evidence="3" type="ORF">CKO25_15700</name>
</gene>
<keyword evidence="1" id="KW-0732">Signal</keyword>
<evidence type="ECO:0000259" key="2">
    <source>
        <dbReference type="Pfam" id="PF03724"/>
    </source>
</evidence>
<sequence>MRTCRMSHLRTLLVMSLLGIALPALATDPPGQTPDLPTAAVEDGVAARLSATPWRIIAYRAEGDLTPLPARETPARLNFGSDGIVSFNLGCNSFSGTFSSDGEGLTIGPRMASTMMACEDDLMTLDQVISLNLVLVAGYREQAAQLDLVDADGTVVVSLEPLIETPLLGVNWRLAQLNKGQGALSSPLQGTEISMTLTPEGRLSGSDGCNRYVSAYALQDDSLTIRPVGTTRMTCRARPAVADQAEAYLATLSQVRRYRVDGRELWLSDEYGQTLARFRAPTGMPVERPEP</sequence>
<dbReference type="InterPro" id="IPR053147">
    <property type="entry name" value="Hsp_HslJ-like"/>
</dbReference>
<dbReference type="EMBL" id="NRSD01000019">
    <property type="protein sequence ID" value="MBK1646064.1"/>
    <property type="molecule type" value="Genomic_DNA"/>
</dbReference>
<keyword evidence="4" id="KW-1185">Reference proteome</keyword>
<dbReference type="Pfam" id="PF03724">
    <property type="entry name" value="META"/>
    <property type="match status" value="2"/>
</dbReference>
<evidence type="ECO:0000313" key="3">
    <source>
        <dbReference type="EMBL" id="MBK1646064.1"/>
    </source>
</evidence>
<name>A0A9X0WJW2_9GAMM</name>
<dbReference type="InterPro" id="IPR005184">
    <property type="entry name" value="DUF306_Meta_HslJ"/>
</dbReference>
<feature type="domain" description="DUF306" evidence="2">
    <location>
        <begin position="48"/>
        <end position="159"/>
    </location>
</feature>
<accession>A0A9X0WJW2</accession>
<evidence type="ECO:0000313" key="4">
    <source>
        <dbReference type="Proteomes" id="UP001138802"/>
    </source>
</evidence>
<comment type="caution">
    <text evidence="3">The sequence shown here is derived from an EMBL/GenBank/DDBJ whole genome shotgun (WGS) entry which is preliminary data.</text>
</comment>
<reference evidence="3 4" key="1">
    <citation type="journal article" date="2020" name="Microorganisms">
        <title>Osmotic Adaptation and Compatible Solute Biosynthesis of Phototrophic Bacteria as Revealed from Genome Analyses.</title>
        <authorList>
            <person name="Imhoff J.F."/>
            <person name="Rahn T."/>
            <person name="Kunzel S."/>
            <person name="Keller A."/>
            <person name="Neulinger S.C."/>
        </authorList>
    </citation>
    <scope>NUCLEOTIDE SEQUENCE [LARGE SCALE GENOMIC DNA]</scope>
    <source>
        <strain evidence="3 4">DSM 21303</strain>
    </source>
</reference>
<organism evidence="3 4">
    <name type="scientific">Thiocapsa imhoffii</name>
    <dbReference type="NCBI Taxonomy" id="382777"/>
    <lineage>
        <taxon>Bacteria</taxon>
        <taxon>Pseudomonadati</taxon>
        <taxon>Pseudomonadota</taxon>
        <taxon>Gammaproteobacteria</taxon>
        <taxon>Chromatiales</taxon>
        <taxon>Chromatiaceae</taxon>
        <taxon>Thiocapsa</taxon>
    </lineage>
</organism>
<dbReference type="InterPro" id="IPR038670">
    <property type="entry name" value="HslJ-like_sf"/>
</dbReference>
<dbReference type="AlphaFoldDB" id="A0A9X0WJW2"/>
<evidence type="ECO:0000256" key="1">
    <source>
        <dbReference type="SAM" id="SignalP"/>
    </source>
</evidence>
<feature type="domain" description="DUF306" evidence="2">
    <location>
        <begin position="166"/>
        <end position="279"/>
    </location>
</feature>
<dbReference type="PANTHER" id="PTHR35535">
    <property type="entry name" value="HEAT SHOCK PROTEIN HSLJ"/>
    <property type="match status" value="1"/>
</dbReference>
<dbReference type="Gene3D" id="2.40.128.270">
    <property type="match status" value="2"/>
</dbReference>